<feature type="compositionally biased region" description="Low complexity" evidence="1">
    <location>
        <begin position="50"/>
        <end position="61"/>
    </location>
</feature>
<sequence length="204" mass="23904">MIPQQLLLYDMIGRAGQHQKMKKRLFRYERTLGRRKPASSSLLSGRFGKQKTNNNGKQQKGMRTDYGTSNIYLYKRPRTPWSRSKQSQRSKRDDAMLPTNRYNNRHNYQMVRDRSLSISPSILHPSLSITAQATQTPKLLARYSPPTPKSKHYRLEQIEKMRKCRPKITENNQTKDEKGKKKSQTETIIKWGIVSLPHSEVLQF</sequence>
<reference evidence="2" key="1">
    <citation type="journal article" date="2023" name="Mol. Phylogenet. Evol.">
        <title>Genome-scale phylogeny and comparative genomics of the fungal order Sordariales.</title>
        <authorList>
            <person name="Hensen N."/>
            <person name="Bonometti L."/>
            <person name="Westerberg I."/>
            <person name="Brannstrom I.O."/>
            <person name="Guillou S."/>
            <person name="Cros-Aarteil S."/>
            <person name="Calhoun S."/>
            <person name="Haridas S."/>
            <person name="Kuo A."/>
            <person name="Mondo S."/>
            <person name="Pangilinan J."/>
            <person name="Riley R."/>
            <person name="LaButti K."/>
            <person name="Andreopoulos B."/>
            <person name="Lipzen A."/>
            <person name="Chen C."/>
            <person name="Yan M."/>
            <person name="Daum C."/>
            <person name="Ng V."/>
            <person name="Clum A."/>
            <person name="Steindorff A."/>
            <person name="Ohm R.A."/>
            <person name="Martin F."/>
            <person name="Silar P."/>
            <person name="Natvig D.O."/>
            <person name="Lalanne C."/>
            <person name="Gautier V."/>
            <person name="Ament-Velasquez S.L."/>
            <person name="Kruys A."/>
            <person name="Hutchinson M.I."/>
            <person name="Powell A.J."/>
            <person name="Barry K."/>
            <person name="Miller A.N."/>
            <person name="Grigoriev I.V."/>
            <person name="Debuchy R."/>
            <person name="Gladieux P."/>
            <person name="Hiltunen Thoren M."/>
            <person name="Johannesson H."/>
        </authorList>
    </citation>
    <scope>NUCLEOTIDE SEQUENCE</scope>
    <source>
        <strain evidence="2">CBS 118394</strain>
    </source>
</reference>
<gene>
    <name evidence="2" type="ORF">B0H66DRAFT_333118</name>
</gene>
<evidence type="ECO:0000256" key="1">
    <source>
        <dbReference type="SAM" id="MobiDB-lite"/>
    </source>
</evidence>
<keyword evidence="3" id="KW-1185">Reference proteome</keyword>
<organism evidence="2 3">
    <name type="scientific">Apodospora peruviana</name>
    <dbReference type="NCBI Taxonomy" id="516989"/>
    <lineage>
        <taxon>Eukaryota</taxon>
        <taxon>Fungi</taxon>
        <taxon>Dikarya</taxon>
        <taxon>Ascomycota</taxon>
        <taxon>Pezizomycotina</taxon>
        <taxon>Sordariomycetes</taxon>
        <taxon>Sordariomycetidae</taxon>
        <taxon>Sordariales</taxon>
        <taxon>Lasiosphaeriaceae</taxon>
        <taxon>Apodospora</taxon>
    </lineage>
</organism>
<proteinExistence type="predicted"/>
<dbReference type="EMBL" id="JAUEDM010000006">
    <property type="protein sequence ID" value="KAK3315086.1"/>
    <property type="molecule type" value="Genomic_DNA"/>
</dbReference>
<accession>A0AAE0HYF9</accession>
<comment type="caution">
    <text evidence="2">The sequence shown here is derived from an EMBL/GenBank/DDBJ whole genome shotgun (WGS) entry which is preliminary data.</text>
</comment>
<dbReference type="Proteomes" id="UP001283341">
    <property type="component" value="Unassembled WGS sequence"/>
</dbReference>
<name>A0AAE0HYF9_9PEZI</name>
<reference evidence="2" key="2">
    <citation type="submission" date="2023-06" db="EMBL/GenBank/DDBJ databases">
        <authorList>
            <consortium name="Lawrence Berkeley National Laboratory"/>
            <person name="Haridas S."/>
            <person name="Hensen N."/>
            <person name="Bonometti L."/>
            <person name="Westerberg I."/>
            <person name="Brannstrom I.O."/>
            <person name="Guillou S."/>
            <person name="Cros-Aarteil S."/>
            <person name="Calhoun S."/>
            <person name="Kuo A."/>
            <person name="Mondo S."/>
            <person name="Pangilinan J."/>
            <person name="Riley R."/>
            <person name="Labutti K."/>
            <person name="Andreopoulos B."/>
            <person name="Lipzen A."/>
            <person name="Chen C."/>
            <person name="Yanf M."/>
            <person name="Daum C."/>
            <person name="Ng V."/>
            <person name="Clum A."/>
            <person name="Steindorff A."/>
            <person name="Ohm R."/>
            <person name="Martin F."/>
            <person name="Silar P."/>
            <person name="Natvig D."/>
            <person name="Lalanne C."/>
            <person name="Gautier V."/>
            <person name="Ament-Velasquez S.L."/>
            <person name="Kruys A."/>
            <person name="Hutchinson M.I."/>
            <person name="Powell A.J."/>
            <person name="Barry K."/>
            <person name="Miller A.N."/>
            <person name="Grigoriev I.V."/>
            <person name="Debuchy R."/>
            <person name="Gladieux P."/>
            <person name="Thoren M.H."/>
            <person name="Johannesson H."/>
        </authorList>
    </citation>
    <scope>NUCLEOTIDE SEQUENCE</scope>
    <source>
        <strain evidence="2">CBS 118394</strain>
    </source>
</reference>
<feature type="region of interest" description="Disordered" evidence="1">
    <location>
        <begin position="31"/>
        <end position="100"/>
    </location>
</feature>
<evidence type="ECO:0000313" key="2">
    <source>
        <dbReference type="EMBL" id="KAK3315086.1"/>
    </source>
</evidence>
<dbReference type="AlphaFoldDB" id="A0AAE0HYF9"/>
<evidence type="ECO:0000313" key="3">
    <source>
        <dbReference type="Proteomes" id="UP001283341"/>
    </source>
</evidence>
<protein>
    <submittedName>
        <fullName evidence="2">Uncharacterized protein</fullName>
    </submittedName>
</protein>